<evidence type="ECO:0000256" key="3">
    <source>
        <dbReference type="ARBA" id="ARBA00023015"/>
    </source>
</evidence>
<protein>
    <submittedName>
        <fullName evidence="8">Transcription factor bHLH49</fullName>
    </submittedName>
</protein>
<dbReference type="Proteomes" id="UP001180020">
    <property type="component" value="Unassembled WGS sequence"/>
</dbReference>
<dbReference type="GO" id="GO:0046983">
    <property type="term" value="F:protein dimerization activity"/>
    <property type="evidence" value="ECO:0007669"/>
    <property type="project" value="InterPro"/>
</dbReference>
<reference evidence="8" key="1">
    <citation type="journal article" date="2023" name="Nat. Commun.">
        <title>Diploid and tetraploid genomes of Acorus and the evolution of monocots.</title>
        <authorList>
            <person name="Ma L."/>
            <person name="Liu K.W."/>
            <person name="Li Z."/>
            <person name="Hsiao Y.Y."/>
            <person name="Qi Y."/>
            <person name="Fu T."/>
            <person name="Tang G.D."/>
            <person name="Zhang D."/>
            <person name="Sun W.H."/>
            <person name="Liu D.K."/>
            <person name="Li Y."/>
            <person name="Chen G.Z."/>
            <person name="Liu X.D."/>
            <person name="Liao X.Y."/>
            <person name="Jiang Y.T."/>
            <person name="Yu X."/>
            <person name="Hao Y."/>
            <person name="Huang J."/>
            <person name="Zhao X.W."/>
            <person name="Ke S."/>
            <person name="Chen Y.Y."/>
            <person name="Wu W.L."/>
            <person name="Hsu J.L."/>
            <person name="Lin Y.F."/>
            <person name="Huang M.D."/>
            <person name="Li C.Y."/>
            <person name="Huang L."/>
            <person name="Wang Z.W."/>
            <person name="Zhao X."/>
            <person name="Zhong W.Y."/>
            <person name="Peng D.H."/>
            <person name="Ahmad S."/>
            <person name="Lan S."/>
            <person name="Zhang J.S."/>
            <person name="Tsai W.C."/>
            <person name="Van de Peer Y."/>
            <person name="Liu Z.J."/>
        </authorList>
    </citation>
    <scope>NUCLEOTIDE SEQUENCE</scope>
    <source>
        <strain evidence="8">CP</strain>
    </source>
</reference>
<dbReference type="InterPro" id="IPR036638">
    <property type="entry name" value="HLH_DNA-bd_sf"/>
</dbReference>
<name>A0AAV9CUT3_ACOCL</name>
<dbReference type="CDD" id="cd18919">
    <property type="entry name" value="bHLH_AtBPE_like"/>
    <property type="match status" value="1"/>
</dbReference>
<feature type="region of interest" description="Disordered" evidence="6">
    <location>
        <begin position="376"/>
        <end position="398"/>
    </location>
</feature>
<evidence type="ECO:0000256" key="2">
    <source>
        <dbReference type="ARBA" id="ARBA00005510"/>
    </source>
</evidence>
<dbReference type="PANTHER" id="PTHR12565:SF184">
    <property type="entry name" value="BHLH TRANSCRIPTION FACTOR"/>
    <property type="match status" value="1"/>
</dbReference>
<evidence type="ECO:0000256" key="5">
    <source>
        <dbReference type="ARBA" id="ARBA00023242"/>
    </source>
</evidence>
<keyword evidence="9" id="KW-1185">Reference proteome</keyword>
<keyword evidence="4" id="KW-0804">Transcription</keyword>
<dbReference type="AlphaFoldDB" id="A0AAV9CUT3"/>
<dbReference type="GO" id="GO:0003700">
    <property type="term" value="F:DNA-binding transcription factor activity"/>
    <property type="evidence" value="ECO:0007669"/>
    <property type="project" value="TreeGrafter"/>
</dbReference>
<sequence>MEKSNPSSIPSNWHQFDEHPMSSSASMADSFNSVLWEHHMNASVTPNVPNDMKPIDIGWNVSSDFMSKGGLFIQPNAGVPQFPTDTAFIERAAKYSCFGGGNFNALVSPFGVTDESVKLGVNEGSPMRMQSKPNEEKCAEGEISRSGQEDLANLDNLISLKKRKRGGQDIDVDQDKVTLDETSNENTETKQKIEGNPSSTEKKEEYIHVRARRGQATNSHSLGERVRREKISERMKYLQDLVPGCSKACVTGKAVMLDEIINYVQSLQRQVEFLSMKLAAVNPRLDLDGLLAKDIFHSRGGTSSIMGFSHDIVHPQLHQAHRGLIQAAIPSFGGPSDVLRRAITAQLTSMNGFKEPTTQMPNEWDDELHNVVQMTLSNHGSPLNPQELNDKSRDGFSN</sequence>
<evidence type="ECO:0000259" key="7">
    <source>
        <dbReference type="PROSITE" id="PS50888"/>
    </source>
</evidence>
<dbReference type="GO" id="GO:0005634">
    <property type="term" value="C:nucleus"/>
    <property type="evidence" value="ECO:0007669"/>
    <property type="project" value="UniProtKB-SubCell"/>
</dbReference>
<feature type="region of interest" description="Disordered" evidence="6">
    <location>
        <begin position="178"/>
        <end position="202"/>
    </location>
</feature>
<dbReference type="SMART" id="SM00353">
    <property type="entry name" value="HLH"/>
    <property type="match status" value="1"/>
</dbReference>
<feature type="compositionally biased region" description="Polar residues" evidence="6">
    <location>
        <begin position="1"/>
        <end position="14"/>
    </location>
</feature>
<dbReference type="InterPro" id="IPR011598">
    <property type="entry name" value="bHLH_dom"/>
</dbReference>
<dbReference type="PANTHER" id="PTHR12565">
    <property type="entry name" value="STEROL REGULATORY ELEMENT-BINDING PROTEIN"/>
    <property type="match status" value="1"/>
</dbReference>
<feature type="domain" description="BHLH" evidence="7">
    <location>
        <begin position="215"/>
        <end position="267"/>
    </location>
</feature>
<dbReference type="EMBL" id="JAUJYO010000017">
    <property type="protein sequence ID" value="KAK1292322.1"/>
    <property type="molecule type" value="Genomic_DNA"/>
</dbReference>
<evidence type="ECO:0000256" key="4">
    <source>
        <dbReference type="ARBA" id="ARBA00023163"/>
    </source>
</evidence>
<dbReference type="InterPro" id="IPR024097">
    <property type="entry name" value="bHLH_ZIP_TF"/>
</dbReference>
<accession>A0AAV9CUT3</accession>
<dbReference type="SUPFAM" id="SSF47459">
    <property type="entry name" value="HLH, helix-loop-helix DNA-binding domain"/>
    <property type="match status" value="1"/>
</dbReference>
<evidence type="ECO:0000313" key="9">
    <source>
        <dbReference type="Proteomes" id="UP001180020"/>
    </source>
</evidence>
<dbReference type="Gene3D" id="4.10.280.10">
    <property type="entry name" value="Helix-loop-helix DNA-binding domain"/>
    <property type="match status" value="1"/>
</dbReference>
<dbReference type="Pfam" id="PF00010">
    <property type="entry name" value="HLH"/>
    <property type="match status" value="1"/>
</dbReference>
<evidence type="ECO:0000256" key="1">
    <source>
        <dbReference type="ARBA" id="ARBA00004123"/>
    </source>
</evidence>
<comment type="caution">
    <text evidence="8">The sequence shown here is derived from an EMBL/GenBank/DDBJ whole genome shotgun (WGS) entry which is preliminary data.</text>
</comment>
<feature type="compositionally biased region" description="Basic and acidic residues" evidence="6">
    <location>
        <begin position="388"/>
        <end position="398"/>
    </location>
</feature>
<comment type="similarity">
    <text evidence="2">Belongs to the bHLH protein family.</text>
</comment>
<comment type="subcellular location">
    <subcellularLocation>
        <location evidence="1">Nucleus</location>
    </subcellularLocation>
</comment>
<feature type="region of interest" description="Disordered" evidence="6">
    <location>
        <begin position="1"/>
        <end position="21"/>
    </location>
</feature>
<evidence type="ECO:0000313" key="8">
    <source>
        <dbReference type="EMBL" id="KAK1292322.1"/>
    </source>
</evidence>
<keyword evidence="5" id="KW-0539">Nucleus</keyword>
<keyword evidence="3" id="KW-0805">Transcription regulation</keyword>
<feature type="compositionally biased region" description="Polar residues" evidence="6">
    <location>
        <begin position="376"/>
        <end position="387"/>
    </location>
</feature>
<dbReference type="PROSITE" id="PS50888">
    <property type="entry name" value="BHLH"/>
    <property type="match status" value="1"/>
</dbReference>
<reference evidence="8" key="2">
    <citation type="submission" date="2023-06" db="EMBL/GenBank/DDBJ databases">
        <authorList>
            <person name="Ma L."/>
            <person name="Liu K.-W."/>
            <person name="Li Z."/>
            <person name="Hsiao Y.-Y."/>
            <person name="Qi Y."/>
            <person name="Fu T."/>
            <person name="Tang G."/>
            <person name="Zhang D."/>
            <person name="Sun W.-H."/>
            <person name="Liu D.-K."/>
            <person name="Li Y."/>
            <person name="Chen G.-Z."/>
            <person name="Liu X.-D."/>
            <person name="Liao X.-Y."/>
            <person name="Jiang Y.-T."/>
            <person name="Yu X."/>
            <person name="Hao Y."/>
            <person name="Huang J."/>
            <person name="Zhao X.-W."/>
            <person name="Ke S."/>
            <person name="Chen Y.-Y."/>
            <person name="Wu W.-L."/>
            <person name="Hsu J.-L."/>
            <person name="Lin Y.-F."/>
            <person name="Huang M.-D."/>
            <person name="Li C.-Y."/>
            <person name="Huang L."/>
            <person name="Wang Z.-W."/>
            <person name="Zhao X."/>
            <person name="Zhong W.-Y."/>
            <person name="Peng D.-H."/>
            <person name="Ahmad S."/>
            <person name="Lan S."/>
            <person name="Zhang J.-S."/>
            <person name="Tsai W.-C."/>
            <person name="Van De Peer Y."/>
            <person name="Liu Z.-J."/>
        </authorList>
    </citation>
    <scope>NUCLEOTIDE SEQUENCE</scope>
    <source>
        <strain evidence="8">CP</strain>
        <tissue evidence="8">Leaves</tissue>
    </source>
</reference>
<dbReference type="FunFam" id="4.10.280.10:FF:000002">
    <property type="entry name" value="Basic helix-loop-helix transcription factor"/>
    <property type="match status" value="1"/>
</dbReference>
<organism evidence="8 9">
    <name type="scientific">Acorus calamus</name>
    <name type="common">Sweet flag</name>
    <dbReference type="NCBI Taxonomy" id="4465"/>
    <lineage>
        <taxon>Eukaryota</taxon>
        <taxon>Viridiplantae</taxon>
        <taxon>Streptophyta</taxon>
        <taxon>Embryophyta</taxon>
        <taxon>Tracheophyta</taxon>
        <taxon>Spermatophyta</taxon>
        <taxon>Magnoliopsida</taxon>
        <taxon>Liliopsida</taxon>
        <taxon>Acoraceae</taxon>
        <taxon>Acorus</taxon>
    </lineage>
</organism>
<proteinExistence type="inferred from homology"/>
<gene>
    <name evidence="8" type="primary">BHLH49</name>
    <name evidence="8" type="ORF">QJS10_CPB17g00387</name>
</gene>
<evidence type="ECO:0000256" key="6">
    <source>
        <dbReference type="SAM" id="MobiDB-lite"/>
    </source>
</evidence>